<dbReference type="GO" id="GO:0022857">
    <property type="term" value="F:transmembrane transporter activity"/>
    <property type="evidence" value="ECO:0007669"/>
    <property type="project" value="InterPro"/>
</dbReference>
<dbReference type="KEGG" id="ahel:Q31a_55680"/>
<protein>
    <submittedName>
        <fullName evidence="8">Biopolymer transport protein ExbD</fullName>
    </submittedName>
</protein>
<dbReference type="Gene3D" id="3.30.420.270">
    <property type="match status" value="1"/>
</dbReference>
<gene>
    <name evidence="8" type="primary">exbD</name>
    <name evidence="8" type="ORF">Q31a_55680</name>
</gene>
<dbReference type="EMBL" id="CP036298">
    <property type="protein sequence ID" value="QDV27180.1"/>
    <property type="molecule type" value="Genomic_DNA"/>
</dbReference>
<evidence type="ECO:0000256" key="6">
    <source>
        <dbReference type="ARBA" id="ARBA00023136"/>
    </source>
</evidence>
<comment type="similarity">
    <text evidence="2 7">Belongs to the ExbD/TolR family.</text>
</comment>
<dbReference type="GO" id="GO:0005886">
    <property type="term" value="C:plasma membrane"/>
    <property type="evidence" value="ECO:0007669"/>
    <property type="project" value="UniProtKB-SubCell"/>
</dbReference>
<evidence type="ECO:0000256" key="2">
    <source>
        <dbReference type="ARBA" id="ARBA00005811"/>
    </source>
</evidence>
<name>A0A518GF45_9BACT</name>
<evidence type="ECO:0000256" key="5">
    <source>
        <dbReference type="ARBA" id="ARBA00022989"/>
    </source>
</evidence>
<proteinExistence type="inferred from homology"/>
<dbReference type="PANTHER" id="PTHR30558:SF3">
    <property type="entry name" value="BIOPOLYMER TRANSPORT PROTEIN EXBD-RELATED"/>
    <property type="match status" value="1"/>
</dbReference>
<keyword evidence="3" id="KW-1003">Cell membrane</keyword>
<evidence type="ECO:0000313" key="8">
    <source>
        <dbReference type="EMBL" id="QDV27180.1"/>
    </source>
</evidence>
<evidence type="ECO:0000256" key="3">
    <source>
        <dbReference type="ARBA" id="ARBA00022475"/>
    </source>
</evidence>
<evidence type="ECO:0000313" key="9">
    <source>
        <dbReference type="Proteomes" id="UP000318017"/>
    </source>
</evidence>
<keyword evidence="7" id="KW-0653">Protein transport</keyword>
<dbReference type="Proteomes" id="UP000318017">
    <property type="component" value="Chromosome"/>
</dbReference>
<keyword evidence="7" id="KW-0813">Transport</keyword>
<evidence type="ECO:0000256" key="4">
    <source>
        <dbReference type="ARBA" id="ARBA00022692"/>
    </source>
</evidence>
<evidence type="ECO:0000256" key="7">
    <source>
        <dbReference type="RuleBase" id="RU003879"/>
    </source>
</evidence>
<accession>A0A518GF45</accession>
<keyword evidence="4 7" id="KW-0812">Transmembrane</keyword>
<dbReference type="GO" id="GO:0015031">
    <property type="term" value="P:protein transport"/>
    <property type="evidence" value="ECO:0007669"/>
    <property type="project" value="UniProtKB-KW"/>
</dbReference>
<keyword evidence="5" id="KW-1133">Transmembrane helix</keyword>
<sequence>MTPLIDVVFLLLIFFLVASRLNQEDRELDVPLPSAANAMPMTVEPQELIVNIDQRGSLYVNGEYMQSEQFEQLLRKSVLDNPLGQSVMIRADRSVPLQTPVSVMDICLKCGAAYSLSIADDES</sequence>
<comment type="subcellular location">
    <subcellularLocation>
        <location evidence="1">Cell membrane</location>
        <topology evidence="1">Single-pass membrane protein</topology>
    </subcellularLocation>
    <subcellularLocation>
        <location evidence="7">Cell membrane</location>
        <topology evidence="7">Single-pass type II membrane protein</topology>
    </subcellularLocation>
</comment>
<evidence type="ECO:0000256" key="1">
    <source>
        <dbReference type="ARBA" id="ARBA00004162"/>
    </source>
</evidence>
<keyword evidence="6" id="KW-0472">Membrane</keyword>
<keyword evidence="9" id="KW-1185">Reference proteome</keyword>
<dbReference type="InterPro" id="IPR003400">
    <property type="entry name" value="ExbD"/>
</dbReference>
<dbReference type="Pfam" id="PF02472">
    <property type="entry name" value="ExbD"/>
    <property type="match status" value="1"/>
</dbReference>
<dbReference type="AlphaFoldDB" id="A0A518GF45"/>
<reference evidence="8 9" key="1">
    <citation type="submission" date="2019-02" db="EMBL/GenBank/DDBJ databases">
        <title>Deep-cultivation of Planctomycetes and their phenomic and genomic characterization uncovers novel biology.</title>
        <authorList>
            <person name="Wiegand S."/>
            <person name="Jogler M."/>
            <person name="Boedeker C."/>
            <person name="Pinto D."/>
            <person name="Vollmers J."/>
            <person name="Rivas-Marin E."/>
            <person name="Kohn T."/>
            <person name="Peeters S.H."/>
            <person name="Heuer A."/>
            <person name="Rast P."/>
            <person name="Oberbeckmann S."/>
            <person name="Bunk B."/>
            <person name="Jeske O."/>
            <person name="Meyerdierks A."/>
            <person name="Storesund J.E."/>
            <person name="Kallscheuer N."/>
            <person name="Luecker S."/>
            <person name="Lage O.M."/>
            <person name="Pohl T."/>
            <person name="Merkel B.J."/>
            <person name="Hornburger P."/>
            <person name="Mueller R.-W."/>
            <person name="Bruemmer F."/>
            <person name="Labrenz M."/>
            <person name="Spormann A.M."/>
            <person name="Op den Camp H."/>
            <person name="Overmann J."/>
            <person name="Amann R."/>
            <person name="Jetten M.S.M."/>
            <person name="Mascher T."/>
            <person name="Medema M.H."/>
            <person name="Devos D.P."/>
            <person name="Kaster A.-K."/>
            <person name="Ovreas L."/>
            <person name="Rohde M."/>
            <person name="Galperin M.Y."/>
            <person name="Jogler C."/>
        </authorList>
    </citation>
    <scope>NUCLEOTIDE SEQUENCE [LARGE SCALE GENOMIC DNA]</scope>
    <source>
        <strain evidence="8 9">Q31a</strain>
    </source>
</reference>
<dbReference type="PANTHER" id="PTHR30558">
    <property type="entry name" value="EXBD MEMBRANE COMPONENT OF PMF-DRIVEN MACROMOLECULE IMPORT SYSTEM"/>
    <property type="match status" value="1"/>
</dbReference>
<organism evidence="8 9">
    <name type="scientific">Aureliella helgolandensis</name>
    <dbReference type="NCBI Taxonomy" id="2527968"/>
    <lineage>
        <taxon>Bacteria</taxon>
        <taxon>Pseudomonadati</taxon>
        <taxon>Planctomycetota</taxon>
        <taxon>Planctomycetia</taxon>
        <taxon>Pirellulales</taxon>
        <taxon>Pirellulaceae</taxon>
        <taxon>Aureliella</taxon>
    </lineage>
</organism>